<keyword evidence="2" id="KW-1185">Reference proteome</keyword>
<sequence>MALKRGGTREKAGKKRVFENPVDINARLEKSELEMVLQLVDGKTNSEKIRSIIKFGLEALQAQENS</sequence>
<evidence type="ECO:0000313" key="2">
    <source>
        <dbReference type="Proteomes" id="UP001279681"/>
    </source>
</evidence>
<evidence type="ECO:0000313" key="1">
    <source>
        <dbReference type="EMBL" id="MDX8337224.1"/>
    </source>
</evidence>
<proteinExistence type="predicted"/>
<name>A0ABU4WET9_9FUSO</name>
<evidence type="ECO:0008006" key="3">
    <source>
        <dbReference type="Google" id="ProtNLM"/>
    </source>
</evidence>
<organism evidence="1 2">
    <name type="scientific">Candidatus Cetobacterium colombiensis</name>
    <dbReference type="NCBI Taxonomy" id="3073100"/>
    <lineage>
        <taxon>Bacteria</taxon>
        <taxon>Fusobacteriati</taxon>
        <taxon>Fusobacteriota</taxon>
        <taxon>Fusobacteriia</taxon>
        <taxon>Fusobacteriales</taxon>
        <taxon>Fusobacteriaceae</taxon>
        <taxon>Cetobacterium</taxon>
    </lineage>
</organism>
<protein>
    <recommendedName>
        <fullName evidence="3">Phage protein</fullName>
    </recommendedName>
</protein>
<dbReference type="EMBL" id="JAVIKH010000024">
    <property type="protein sequence ID" value="MDX8337224.1"/>
    <property type="molecule type" value="Genomic_DNA"/>
</dbReference>
<gene>
    <name evidence="1" type="ORF">RFV38_12095</name>
</gene>
<reference evidence="2" key="1">
    <citation type="submission" date="2023-07" db="EMBL/GenBank/DDBJ databases">
        <authorList>
            <person name="Colorado M.A."/>
            <person name="Villamil L.M."/>
            <person name="Melo J.F."/>
            <person name="Rodriguez J.A."/>
            <person name="Ruiz R.Y."/>
        </authorList>
    </citation>
    <scope>NUCLEOTIDE SEQUENCE [LARGE SCALE GENOMIC DNA]</scope>
    <source>
        <strain evidence="2">C33</strain>
    </source>
</reference>
<dbReference type="RefSeq" id="WP_320314576.1">
    <property type="nucleotide sequence ID" value="NZ_JAVIKH010000024.1"/>
</dbReference>
<dbReference type="Proteomes" id="UP001279681">
    <property type="component" value="Unassembled WGS sequence"/>
</dbReference>
<comment type="caution">
    <text evidence="1">The sequence shown here is derived from an EMBL/GenBank/DDBJ whole genome shotgun (WGS) entry which is preliminary data.</text>
</comment>
<accession>A0ABU4WET9</accession>